<accession>A0A240UJR6</accession>
<evidence type="ECO:0000313" key="1">
    <source>
        <dbReference type="EMBL" id="ART61292.1"/>
    </source>
</evidence>
<dbReference type="AlphaFoldDB" id="A0A240UJR6"/>
<evidence type="ECO:0000313" key="2">
    <source>
        <dbReference type="Proteomes" id="UP000194440"/>
    </source>
</evidence>
<keyword evidence="1" id="KW-0614">Plasmid</keyword>
<protein>
    <submittedName>
        <fullName evidence="1">Uncharacterized protein</fullName>
    </submittedName>
</protein>
<dbReference type="EMBL" id="CP021367">
    <property type="protein sequence ID" value="ART61292.1"/>
    <property type="molecule type" value="Genomic_DNA"/>
</dbReference>
<name>A0A240UJR6_9BURK</name>
<sequence>MILTGYSHSGWSRNFSYDGLRLLADFDKVFAMLDGVTPPRMVWRTCFAIISKSSSRRNVCPAHILMSATTQVWAPSISSRLALI</sequence>
<dbReference type="KEGG" id="acip:CBP36_20220"/>
<keyword evidence="2" id="KW-1185">Reference proteome</keyword>
<gene>
    <name evidence="1" type="ORF">CBP36_20220</name>
</gene>
<organism evidence="1 2">
    <name type="scientific">Acidovorax carolinensis</name>
    <dbReference type="NCBI Taxonomy" id="553814"/>
    <lineage>
        <taxon>Bacteria</taxon>
        <taxon>Pseudomonadati</taxon>
        <taxon>Pseudomonadota</taxon>
        <taxon>Betaproteobacteria</taxon>
        <taxon>Burkholderiales</taxon>
        <taxon>Comamonadaceae</taxon>
        <taxon>Acidovorax</taxon>
    </lineage>
</organism>
<geneLocation type="plasmid" evidence="1 2">
    <name>pACP4.1</name>
</geneLocation>
<reference evidence="1" key="1">
    <citation type="submission" date="2017-05" db="EMBL/GenBank/DDBJ databases">
        <title>Polyphasic characterization of four soil-derived phenanthrene-degrading Acidovorax strains and proposal of Acidovorax phenanthrenivorans sp. nov.</title>
        <authorList>
            <person name="Singleton D."/>
            <person name="Lee J."/>
            <person name="Dickey A.N."/>
            <person name="Stroud A."/>
            <person name="Scholl E.H."/>
            <person name="Wright F.A."/>
            <person name="Aitken M.D."/>
        </authorList>
    </citation>
    <scope>NUCLEOTIDE SEQUENCE</scope>
    <source>
        <strain evidence="1">P4</strain>
        <plasmid evidence="1">pACP4.1</plasmid>
    </source>
</reference>
<proteinExistence type="predicted"/>
<dbReference type="Proteomes" id="UP000194440">
    <property type="component" value="Plasmid pACP4.1"/>
</dbReference>